<dbReference type="PANTHER" id="PTHR12191:SF37">
    <property type="entry name" value="ZINC TRANSPORTER FOI"/>
    <property type="match status" value="1"/>
</dbReference>
<protein>
    <submittedName>
        <fullName evidence="2">SLC39A6</fullName>
    </submittedName>
</protein>
<reference evidence="2 3" key="1">
    <citation type="submission" date="2022-03" db="EMBL/GenBank/DDBJ databases">
        <title>A chromosomal length assembly of Cordylochernes scorpioides.</title>
        <authorList>
            <person name="Zeh D."/>
            <person name="Zeh J."/>
        </authorList>
    </citation>
    <scope>NUCLEOTIDE SEQUENCE [LARGE SCALE GENOMIC DNA]</scope>
    <source>
        <strain evidence="2">IN4F17</strain>
        <tissue evidence="2">Whole Body</tissue>
    </source>
</reference>
<keyword evidence="1" id="KW-1133">Transmembrane helix</keyword>
<keyword evidence="1" id="KW-0472">Membrane</keyword>
<dbReference type="EMBL" id="CP092886">
    <property type="protein sequence ID" value="UYV84934.1"/>
    <property type="molecule type" value="Genomic_DNA"/>
</dbReference>
<proteinExistence type="predicted"/>
<dbReference type="PANTHER" id="PTHR12191">
    <property type="entry name" value="SOLUTE CARRIER FAMILY 39"/>
    <property type="match status" value="1"/>
</dbReference>
<evidence type="ECO:0000313" key="2">
    <source>
        <dbReference type="EMBL" id="UYV84934.1"/>
    </source>
</evidence>
<keyword evidence="3" id="KW-1185">Reference proteome</keyword>
<dbReference type="InterPro" id="IPR050799">
    <property type="entry name" value="ZIP_Transporter"/>
</dbReference>
<evidence type="ECO:0000313" key="3">
    <source>
        <dbReference type="Proteomes" id="UP001235939"/>
    </source>
</evidence>
<organism evidence="2 3">
    <name type="scientific">Cordylochernes scorpioides</name>
    <dbReference type="NCBI Taxonomy" id="51811"/>
    <lineage>
        <taxon>Eukaryota</taxon>
        <taxon>Metazoa</taxon>
        <taxon>Ecdysozoa</taxon>
        <taxon>Arthropoda</taxon>
        <taxon>Chelicerata</taxon>
        <taxon>Arachnida</taxon>
        <taxon>Pseudoscorpiones</taxon>
        <taxon>Cheliferoidea</taxon>
        <taxon>Chernetidae</taxon>
        <taxon>Cordylochernes</taxon>
    </lineage>
</organism>
<name>A0ABY6LWR8_9ARAC</name>
<accession>A0ABY6LWR8</accession>
<dbReference type="Proteomes" id="UP001235939">
    <property type="component" value="Chromosome X"/>
</dbReference>
<gene>
    <name evidence="2" type="ORF">LAZ67_X004051</name>
</gene>
<keyword evidence="1" id="KW-0812">Transmembrane</keyword>
<feature type="transmembrane region" description="Helical" evidence="1">
    <location>
        <begin position="6"/>
        <end position="27"/>
    </location>
</feature>
<evidence type="ECO:0000256" key="1">
    <source>
        <dbReference type="SAM" id="Phobius"/>
    </source>
</evidence>
<sequence length="76" mass="8527">MSNQCIFHLFIIMVPMILNEACVFIFINYVECPGASFAADISGGISTALAVFCHELPHELGKILLYFISFLQTKRK</sequence>